<accession>G7HXY7</accession>
<dbReference type="PANTHER" id="PTHR11022:SF41">
    <property type="entry name" value="PEPTIDOGLYCAN-RECOGNITION PROTEIN LC-RELATED"/>
    <property type="match status" value="1"/>
</dbReference>
<dbReference type="InterPro" id="IPR015510">
    <property type="entry name" value="PGRP"/>
</dbReference>
<keyword evidence="3" id="KW-1133">Transmembrane helix</keyword>
<protein>
    <recommendedName>
        <fullName evidence="8">N-acetylmuramoyl-L-alanine amidase</fullName>
    </recommendedName>
</protein>
<evidence type="ECO:0008006" key="8">
    <source>
        <dbReference type="Google" id="ProtNLM"/>
    </source>
</evidence>
<evidence type="ECO:0000256" key="3">
    <source>
        <dbReference type="SAM" id="Phobius"/>
    </source>
</evidence>
<evidence type="ECO:0000256" key="2">
    <source>
        <dbReference type="SAM" id="MobiDB-lite"/>
    </source>
</evidence>
<dbReference type="CDD" id="cd06583">
    <property type="entry name" value="PGRP"/>
    <property type="match status" value="1"/>
</dbReference>
<dbReference type="InterPro" id="IPR002502">
    <property type="entry name" value="Amidase_domain"/>
</dbReference>
<dbReference type="InterPro" id="IPR006619">
    <property type="entry name" value="PGRP_domain_met/bac"/>
</dbReference>
<dbReference type="GO" id="GO:0009253">
    <property type="term" value="P:peptidoglycan catabolic process"/>
    <property type="evidence" value="ECO:0007669"/>
    <property type="project" value="InterPro"/>
</dbReference>
<feature type="region of interest" description="Disordered" evidence="2">
    <location>
        <begin position="581"/>
        <end position="640"/>
    </location>
</feature>
<name>G7HXY7_9CORY</name>
<dbReference type="GO" id="GO:0008270">
    <property type="term" value="F:zinc ion binding"/>
    <property type="evidence" value="ECO:0007669"/>
    <property type="project" value="InterPro"/>
</dbReference>
<feature type="compositionally biased region" description="Low complexity" evidence="2">
    <location>
        <begin position="613"/>
        <end position="625"/>
    </location>
</feature>
<gene>
    <name evidence="6" type="ORF">CCAS_07690</name>
</gene>
<dbReference type="InterPro" id="IPR036505">
    <property type="entry name" value="Amidase/PGRP_sf"/>
</dbReference>
<dbReference type="SUPFAM" id="SSF55846">
    <property type="entry name" value="N-acetylmuramoyl-L-alanine amidase-like"/>
    <property type="match status" value="1"/>
</dbReference>
<keyword evidence="3" id="KW-0472">Membrane</keyword>
<feature type="compositionally biased region" description="Polar residues" evidence="2">
    <location>
        <begin position="581"/>
        <end position="591"/>
    </location>
</feature>
<feature type="region of interest" description="Disordered" evidence="2">
    <location>
        <begin position="232"/>
        <end position="306"/>
    </location>
</feature>
<keyword evidence="3" id="KW-0812">Transmembrane</keyword>
<evidence type="ECO:0000313" key="7">
    <source>
        <dbReference type="Proteomes" id="UP000004840"/>
    </source>
</evidence>
<feature type="transmembrane region" description="Helical" evidence="3">
    <location>
        <begin position="81"/>
        <end position="100"/>
    </location>
</feature>
<reference evidence="6 7" key="1">
    <citation type="journal article" date="2012" name="J. Bacteriol.">
        <title>Genome Sequence of Corynebacterium casei UCMA 3821, Isolated from a Smear-Ripened Cheese.</title>
        <authorList>
            <person name="Monnet C."/>
            <person name="Loux V."/>
            <person name="Bento P."/>
            <person name="Gibrat J.F."/>
            <person name="Straub C."/>
            <person name="Bonnarme P."/>
            <person name="Landaud S."/>
            <person name="Irlinger F."/>
        </authorList>
    </citation>
    <scope>NUCLEOTIDE SEQUENCE [LARGE SCALE GENOMIC DNA]</scope>
    <source>
        <strain evidence="6 7">UCMA 3821</strain>
    </source>
</reference>
<feature type="compositionally biased region" description="Polar residues" evidence="2">
    <location>
        <begin position="631"/>
        <end position="640"/>
    </location>
</feature>
<dbReference type="Gene3D" id="3.40.80.10">
    <property type="entry name" value="Peptidoglycan recognition protein-like"/>
    <property type="match status" value="1"/>
</dbReference>
<comment type="similarity">
    <text evidence="1">Belongs to the N-acetylmuramoyl-L-alanine amidase 2 family.</text>
</comment>
<evidence type="ECO:0000313" key="6">
    <source>
        <dbReference type="EMBL" id="CCE55052.1"/>
    </source>
</evidence>
<dbReference type="EMBL" id="CAFW01000076">
    <property type="protein sequence ID" value="CCE55052.1"/>
    <property type="molecule type" value="Genomic_DNA"/>
</dbReference>
<feature type="compositionally biased region" description="Low complexity" evidence="2">
    <location>
        <begin position="254"/>
        <end position="276"/>
    </location>
</feature>
<dbReference type="GO" id="GO:0008745">
    <property type="term" value="F:N-acetylmuramoyl-L-alanine amidase activity"/>
    <property type="evidence" value="ECO:0007669"/>
    <property type="project" value="InterPro"/>
</dbReference>
<sequence length="816" mass="84168">MSEKEASTRRHFQHASLYSHLYHWLQLFTSITLAASIRPSRKRRQPHPRNPGKTSLVEGEVTDREIPVQQRRRLVPTKSTWATPVTATLAAIAVAAAAGFGGNQILNTQDAGSGPIDATSSSANFGDGDTVVVDDPAIASQGEGAGPRAVKEFRQDDPFSMFALTWQGQKDVAAFVRAEQEDGSWGEWFDIEPLDVVTEGTNGTDLIFVGNTNAVQVSVGNVDLGIPSEEEVAEELGDEATNAPEAPAEEAPAEADSAAGAGDPADAADAADAGDSVENYDAEVTAPSEQDAQAEEAPATEEDNPAEDLVQQASELAGAVTNGFSPATAPMPTDIGDIAPVAETDELPADSGAVSASDLEAVFIDGQAQEGGIANMADTEGLPSVVSRAKWGANEGIRCSNPTYTEPTKALTLHHTAGSNNYSQAEAAAQVRGIYQFHAQNLGWCDMGYNVLVDKFGTIYEGRYGGLERGVMGAHVGGFNSNTWGISMMGNYSTAQPSTEMLNSVTSIAAWKAANAGFDPSGTVNLTSGGFGGSKFPAGATATAPTFHGHGDLHNTQCPGGYVIARWDEIRNATKTKYDSLITSGVGTQPPTEGDTGGNGGGEGDGVGSLLPALSSLAQGSSNSSEAPAEGQNTEQGSSNLGTEEIQSLATVAAAVAGLAIAAGAVTVPEEGTEVAPGVTTDALPGIISQVLSIAGDEETSATFNALINAFGPVLGQPVGGPNSENAQLVYQLFNNGVVLSSEDTGTHALIGEFARAWAQGDNATELGLPTSDQYAVDQANNAINEATGGNSVRVDFQGGYITYDPNTATVDVHTN</sequence>
<evidence type="ECO:0000256" key="1">
    <source>
        <dbReference type="ARBA" id="ARBA00007553"/>
    </source>
</evidence>
<dbReference type="Pfam" id="PF01510">
    <property type="entry name" value="Amidase_2"/>
    <property type="match status" value="1"/>
</dbReference>
<feature type="compositionally biased region" description="Acidic residues" evidence="2">
    <location>
        <begin position="292"/>
        <end position="306"/>
    </location>
</feature>
<feature type="domain" description="N-acetylmuramoyl-L-alanine amidase" evidence="4">
    <location>
        <begin position="395"/>
        <end position="560"/>
    </location>
</feature>
<feature type="domain" description="Peptidoglycan recognition protein family" evidence="5">
    <location>
        <begin position="383"/>
        <end position="531"/>
    </location>
</feature>
<feature type="region of interest" description="Disordered" evidence="2">
    <location>
        <begin position="39"/>
        <end position="61"/>
    </location>
</feature>
<organism evidence="6 7">
    <name type="scientific">Corynebacterium casei UCMA 3821</name>
    <dbReference type="NCBI Taxonomy" id="1110505"/>
    <lineage>
        <taxon>Bacteria</taxon>
        <taxon>Bacillati</taxon>
        <taxon>Actinomycetota</taxon>
        <taxon>Actinomycetes</taxon>
        <taxon>Mycobacteriales</taxon>
        <taxon>Corynebacteriaceae</taxon>
        <taxon>Corynebacterium</taxon>
    </lineage>
</organism>
<dbReference type="PANTHER" id="PTHR11022">
    <property type="entry name" value="PEPTIDOGLYCAN RECOGNITION PROTEIN"/>
    <property type="match status" value="1"/>
</dbReference>
<evidence type="ECO:0000259" key="4">
    <source>
        <dbReference type="SMART" id="SM00644"/>
    </source>
</evidence>
<dbReference type="SMART" id="SM00701">
    <property type="entry name" value="PGRP"/>
    <property type="match status" value="1"/>
</dbReference>
<comment type="caution">
    <text evidence="6">The sequence shown here is derived from an EMBL/GenBank/DDBJ whole genome shotgun (WGS) entry which is preliminary data.</text>
</comment>
<proteinExistence type="inferred from homology"/>
<feature type="compositionally biased region" description="Gly residues" evidence="2">
    <location>
        <begin position="595"/>
        <end position="607"/>
    </location>
</feature>
<dbReference type="Proteomes" id="UP000004840">
    <property type="component" value="Unassembled WGS sequence"/>
</dbReference>
<dbReference type="AlphaFoldDB" id="G7HXY7"/>
<dbReference type="SMART" id="SM00644">
    <property type="entry name" value="Ami_2"/>
    <property type="match status" value="1"/>
</dbReference>
<evidence type="ECO:0000259" key="5">
    <source>
        <dbReference type="SMART" id="SM00701"/>
    </source>
</evidence>